<dbReference type="Pfam" id="PF01047">
    <property type="entry name" value="MarR"/>
    <property type="match status" value="1"/>
</dbReference>
<protein>
    <submittedName>
        <fullName evidence="3">DNA-binding MarR family transcriptional regulator</fullName>
    </submittedName>
</protein>
<reference evidence="3 4" key="1">
    <citation type="submission" date="2023-07" db="EMBL/GenBank/DDBJ databases">
        <title>Genomic Encyclopedia of Type Strains, Phase IV (KMG-IV): sequencing the most valuable type-strain genomes for metagenomic binning, comparative biology and taxonomic classification.</title>
        <authorList>
            <person name="Goeker M."/>
        </authorList>
    </citation>
    <scope>NUCLEOTIDE SEQUENCE [LARGE SCALE GENOMIC DNA]</scope>
    <source>
        <strain evidence="3 4">DSM 19154</strain>
    </source>
</reference>
<feature type="domain" description="HTH marR-type" evidence="2">
    <location>
        <begin position="1"/>
        <end position="140"/>
    </location>
</feature>
<dbReference type="PANTHER" id="PTHR33164:SF43">
    <property type="entry name" value="HTH-TYPE TRANSCRIPTIONAL REPRESSOR YETL"/>
    <property type="match status" value="1"/>
</dbReference>
<proteinExistence type="predicted"/>
<comment type="caution">
    <text evidence="3">The sequence shown here is derived from an EMBL/GenBank/DDBJ whole genome shotgun (WGS) entry which is preliminary data.</text>
</comment>
<accession>A0ABT9YH70</accession>
<evidence type="ECO:0000256" key="1">
    <source>
        <dbReference type="ARBA" id="ARBA00023125"/>
    </source>
</evidence>
<dbReference type="InterPro" id="IPR011991">
    <property type="entry name" value="ArsR-like_HTH"/>
</dbReference>
<dbReference type="InterPro" id="IPR000835">
    <property type="entry name" value="HTH_MarR-typ"/>
</dbReference>
<sequence length="158" mass="18386">MKKHFLDAISLFCDVMFYGQQTFFKEMTSEKLKVLSFEQIDLLNLLSSQGPLSSTQIASFQGLHKSAISSRLKKLEQIGLIIFRKSPDDSRVKYAELTEEGMEEINKCQEMMLEYFGKLFGDFKEEDLTYFITMLGKVRERLLTQTPLQNDDRSEENK</sequence>
<organism evidence="3 4">
    <name type="scientific">Alkalicoccobacillus murimartini</name>
    <dbReference type="NCBI Taxonomy" id="171685"/>
    <lineage>
        <taxon>Bacteria</taxon>
        <taxon>Bacillati</taxon>
        <taxon>Bacillota</taxon>
        <taxon>Bacilli</taxon>
        <taxon>Bacillales</taxon>
        <taxon>Bacillaceae</taxon>
        <taxon>Alkalicoccobacillus</taxon>
    </lineage>
</organism>
<dbReference type="PROSITE" id="PS50995">
    <property type="entry name" value="HTH_MARR_2"/>
    <property type="match status" value="1"/>
</dbReference>
<dbReference type="Gene3D" id="1.10.10.10">
    <property type="entry name" value="Winged helix-like DNA-binding domain superfamily/Winged helix DNA-binding domain"/>
    <property type="match status" value="1"/>
</dbReference>
<dbReference type="PANTHER" id="PTHR33164">
    <property type="entry name" value="TRANSCRIPTIONAL REGULATOR, MARR FAMILY"/>
    <property type="match status" value="1"/>
</dbReference>
<dbReference type="CDD" id="cd00090">
    <property type="entry name" value="HTH_ARSR"/>
    <property type="match status" value="1"/>
</dbReference>
<dbReference type="Proteomes" id="UP001225034">
    <property type="component" value="Unassembled WGS sequence"/>
</dbReference>
<gene>
    <name evidence="3" type="ORF">J2S05_001665</name>
</gene>
<dbReference type="InterPro" id="IPR039422">
    <property type="entry name" value="MarR/SlyA-like"/>
</dbReference>
<evidence type="ECO:0000313" key="3">
    <source>
        <dbReference type="EMBL" id="MDQ0206866.1"/>
    </source>
</evidence>
<dbReference type="SMART" id="SM00347">
    <property type="entry name" value="HTH_MARR"/>
    <property type="match status" value="1"/>
</dbReference>
<evidence type="ECO:0000259" key="2">
    <source>
        <dbReference type="PROSITE" id="PS50995"/>
    </source>
</evidence>
<dbReference type="RefSeq" id="WP_306981706.1">
    <property type="nucleotide sequence ID" value="NZ_JAUSUA010000002.1"/>
</dbReference>
<dbReference type="GO" id="GO:0003677">
    <property type="term" value="F:DNA binding"/>
    <property type="evidence" value="ECO:0007669"/>
    <property type="project" value="UniProtKB-KW"/>
</dbReference>
<keyword evidence="4" id="KW-1185">Reference proteome</keyword>
<name>A0ABT9YH70_9BACI</name>
<dbReference type="SUPFAM" id="SSF46785">
    <property type="entry name" value="Winged helix' DNA-binding domain"/>
    <property type="match status" value="1"/>
</dbReference>
<evidence type="ECO:0000313" key="4">
    <source>
        <dbReference type="Proteomes" id="UP001225034"/>
    </source>
</evidence>
<dbReference type="EMBL" id="JAUSUA010000002">
    <property type="protein sequence ID" value="MDQ0206866.1"/>
    <property type="molecule type" value="Genomic_DNA"/>
</dbReference>
<keyword evidence="1 3" id="KW-0238">DNA-binding</keyword>
<dbReference type="InterPro" id="IPR036388">
    <property type="entry name" value="WH-like_DNA-bd_sf"/>
</dbReference>
<dbReference type="InterPro" id="IPR036390">
    <property type="entry name" value="WH_DNA-bd_sf"/>
</dbReference>